<proteinExistence type="predicted"/>
<dbReference type="Proteomes" id="UP001164539">
    <property type="component" value="Chromosome 13"/>
</dbReference>
<keyword evidence="2" id="KW-1185">Reference proteome</keyword>
<protein>
    <submittedName>
        <fullName evidence="1">VQ motif-containing protein</fullName>
    </submittedName>
</protein>
<dbReference type="EMBL" id="CM051406">
    <property type="protein sequence ID" value="KAJ4703868.1"/>
    <property type="molecule type" value="Genomic_DNA"/>
</dbReference>
<gene>
    <name evidence="1" type="ORF">OWV82_023706</name>
</gene>
<comment type="caution">
    <text evidence="1">The sequence shown here is derived from an EMBL/GenBank/DDBJ whole genome shotgun (WGS) entry which is preliminary data.</text>
</comment>
<evidence type="ECO:0000313" key="1">
    <source>
        <dbReference type="EMBL" id="KAJ4703868.1"/>
    </source>
</evidence>
<organism evidence="1 2">
    <name type="scientific">Melia azedarach</name>
    <name type="common">Chinaberry tree</name>
    <dbReference type="NCBI Taxonomy" id="155640"/>
    <lineage>
        <taxon>Eukaryota</taxon>
        <taxon>Viridiplantae</taxon>
        <taxon>Streptophyta</taxon>
        <taxon>Embryophyta</taxon>
        <taxon>Tracheophyta</taxon>
        <taxon>Spermatophyta</taxon>
        <taxon>Magnoliopsida</taxon>
        <taxon>eudicotyledons</taxon>
        <taxon>Gunneridae</taxon>
        <taxon>Pentapetalae</taxon>
        <taxon>rosids</taxon>
        <taxon>malvids</taxon>
        <taxon>Sapindales</taxon>
        <taxon>Meliaceae</taxon>
        <taxon>Melia</taxon>
    </lineage>
</organism>
<reference evidence="1 2" key="1">
    <citation type="journal article" date="2023" name="Science">
        <title>Complex scaffold remodeling in plant triterpene biosynthesis.</title>
        <authorList>
            <person name="De La Pena R."/>
            <person name="Hodgson H."/>
            <person name="Liu J.C."/>
            <person name="Stephenson M.J."/>
            <person name="Martin A.C."/>
            <person name="Owen C."/>
            <person name="Harkess A."/>
            <person name="Leebens-Mack J."/>
            <person name="Jimenez L.E."/>
            <person name="Osbourn A."/>
            <person name="Sattely E.S."/>
        </authorList>
    </citation>
    <scope>NUCLEOTIDE SEQUENCE [LARGE SCALE GENOMIC DNA]</scope>
    <source>
        <strain evidence="2">cv. JPN11</strain>
        <tissue evidence="1">Leaf</tissue>
    </source>
</reference>
<evidence type="ECO:0000313" key="2">
    <source>
        <dbReference type="Proteomes" id="UP001164539"/>
    </source>
</evidence>
<name>A0ACC1WZV2_MELAZ</name>
<sequence>MSSKKRAAAAAVKVVLMDTQYVEADPMNFKSVVQKLTGKDSSVAWIKESNNSSAVVDGIKREISVKVDKLDDGVEVDQTDVDNNNNRPSVSILSKGLSFKDLELDRWITEVPPPDELQLWWTEYNFN</sequence>
<accession>A0ACC1WZV2</accession>